<dbReference type="PANTHER" id="PTHR23028:SF53">
    <property type="entry name" value="ACYL_TRANSF_3 DOMAIN-CONTAINING PROTEIN"/>
    <property type="match status" value="1"/>
</dbReference>
<dbReference type="InterPro" id="IPR050879">
    <property type="entry name" value="Acyltransferase_3"/>
</dbReference>
<proteinExistence type="predicted"/>
<dbReference type="GO" id="GO:0016746">
    <property type="term" value="F:acyltransferase activity"/>
    <property type="evidence" value="ECO:0007669"/>
    <property type="project" value="UniProtKB-KW"/>
</dbReference>
<dbReference type="PANTHER" id="PTHR23028">
    <property type="entry name" value="ACETYLTRANSFERASE"/>
    <property type="match status" value="1"/>
</dbReference>
<accession>A0ABU8YW10</accession>
<keyword evidence="1" id="KW-0472">Membrane</keyword>
<sequence length="352" mass="40837">MTPSKFYIPSLDGIRTIAFLIVFLSHAGLNHIIPGAFGVTVFFFLSGYLITTLLRREYEQNQFIDLKHFYLRRILRIWPGFYLALFLGTTLTLIGVFKEPIRLSALVSQILHYYNYYETFFGAYGVAPGSGAYWSLAVEEHFYLVFPFLYMTLLKMRVSRQRQMLIFLGLCLVILIWRCVLVFGMGATEARILHLSDTRIDSILFGCALAVYGNPVLDVHYGSDRLWKYFLLPAGISLLMFSFICRYPEFRYTLRYTIQGIGLYSVFIAAIRFPDWGVFQILNWSWMRFIGLLSYSLYLVHDTVLQLVYLYLPKMPMALQGAMSLLISFVLAYAMYTYIDLPCAKLRKQFSS</sequence>
<dbReference type="EMBL" id="JBBLXS010000683">
    <property type="protein sequence ID" value="MEK0188614.1"/>
    <property type="molecule type" value="Genomic_DNA"/>
</dbReference>
<feature type="transmembrane region" description="Helical" evidence="1">
    <location>
        <begin position="286"/>
        <end position="312"/>
    </location>
</feature>
<dbReference type="Proteomes" id="UP001384579">
    <property type="component" value="Unassembled WGS sequence"/>
</dbReference>
<feature type="transmembrane region" description="Helical" evidence="1">
    <location>
        <begin position="132"/>
        <end position="153"/>
    </location>
</feature>
<evidence type="ECO:0000256" key="1">
    <source>
        <dbReference type="SAM" id="Phobius"/>
    </source>
</evidence>
<gene>
    <name evidence="3" type="ORF">WMG39_27780</name>
</gene>
<keyword evidence="3" id="KW-0808">Transferase</keyword>
<keyword evidence="3" id="KW-0012">Acyltransferase</keyword>
<feature type="transmembrane region" description="Helical" evidence="1">
    <location>
        <begin position="256"/>
        <end position="274"/>
    </location>
</feature>
<organism evidence="3 4">
    <name type="scientific">Microcoleus anatoxicus PTRS2</name>
    <dbReference type="NCBI Taxonomy" id="2705321"/>
    <lineage>
        <taxon>Bacteria</taxon>
        <taxon>Bacillati</taxon>
        <taxon>Cyanobacteriota</taxon>
        <taxon>Cyanophyceae</taxon>
        <taxon>Oscillatoriophycideae</taxon>
        <taxon>Oscillatoriales</taxon>
        <taxon>Microcoleaceae</taxon>
        <taxon>Microcoleus</taxon>
        <taxon>Microcoleus anatoxicus</taxon>
    </lineage>
</organism>
<feature type="transmembrane region" description="Helical" evidence="1">
    <location>
        <begin position="165"/>
        <end position="187"/>
    </location>
</feature>
<keyword evidence="1" id="KW-0812">Transmembrane</keyword>
<evidence type="ECO:0000259" key="2">
    <source>
        <dbReference type="Pfam" id="PF01757"/>
    </source>
</evidence>
<keyword evidence="4" id="KW-1185">Reference proteome</keyword>
<feature type="transmembrane region" description="Helical" evidence="1">
    <location>
        <begin position="75"/>
        <end position="97"/>
    </location>
</feature>
<feature type="transmembrane region" description="Helical" evidence="1">
    <location>
        <begin position="35"/>
        <end position="54"/>
    </location>
</feature>
<reference evidence="3 4" key="1">
    <citation type="journal article" date="2020" name="Harmful Algae">
        <title>Molecular and morphological characterization of a novel dihydroanatoxin-a producing Microcoleus species (cyanobacteria) from the Russian River, California, USA.</title>
        <authorList>
            <person name="Conklin K.Y."/>
            <person name="Stancheva R."/>
            <person name="Otten T.G."/>
            <person name="Fadness R."/>
            <person name="Boyer G.L."/>
            <person name="Read B."/>
            <person name="Zhang X."/>
            <person name="Sheath R.G."/>
        </authorList>
    </citation>
    <scope>NUCLEOTIDE SEQUENCE [LARGE SCALE GENOMIC DNA]</scope>
    <source>
        <strain evidence="3 4">PTRS2</strain>
    </source>
</reference>
<dbReference type="InterPro" id="IPR002656">
    <property type="entry name" value="Acyl_transf_3_dom"/>
</dbReference>
<comment type="caution">
    <text evidence="3">The sequence shown here is derived from an EMBL/GenBank/DDBJ whole genome shotgun (WGS) entry which is preliminary data.</text>
</comment>
<feature type="transmembrane region" description="Helical" evidence="1">
    <location>
        <begin position="226"/>
        <end position="244"/>
    </location>
</feature>
<dbReference type="EC" id="2.3.-.-" evidence="3"/>
<feature type="domain" description="Acyltransferase 3" evidence="2">
    <location>
        <begin position="9"/>
        <end position="336"/>
    </location>
</feature>
<evidence type="ECO:0000313" key="4">
    <source>
        <dbReference type="Proteomes" id="UP001384579"/>
    </source>
</evidence>
<dbReference type="Pfam" id="PF01757">
    <property type="entry name" value="Acyl_transf_3"/>
    <property type="match status" value="1"/>
</dbReference>
<name>A0ABU8YW10_9CYAN</name>
<protein>
    <submittedName>
        <fullName evidence="3">Acyltransferase</fullName>
        <ecNumber evidence="3">2.3.-.-</ecNumber>
    </submittedName>
</protein>
<feature type="transmembrane region" description="Helical" evidence="1">
    <location>
        <begin position="319"/>
        <end position="339"/>
    </location>
</feature>
<dbReference type="RefSeq" id="WP_340526255.1">
    <property type="nucleotide sequence ID" value="NZ_JBBLXS010000683.1"/>
</dbReference>
<keyword evidence="1" id="KW-1133">Transmembrane helix</keyword>
<evidence type="ECO:0000313" key="3">
    <source>
        <dbReference type="EMBL" id="MEK0188614.1"/>
    </source>
</evidence>